<dbReference type="AlphaFoldDB" id="A0A0H5CBM8"/>
<organism evidence="1 2">
    <name type="scientific">Cyberlindnera jadinii (strain ATCC 18201 / CBS 1600 / BCRC 20928 / JCM 3617 / NBRC 0987 / NRRL Y-1542)</name>
    <name type="common">Torula yeast</name>
    <name type="synonym">Candida utilis</name>
    <dbReference type="NCBI Taxonomy" id="983966"/>
    <lineage>
        <taxon>Eukaryota</taxon>
        <taxon>Fungi</taxon>
        <taxon>Dikarya</taxon>
        <taxon>Ascomycota</taxon>
        <taxon>Saccharomycotina</taxon>
        <taxon>Saccharomycetes</taxon>
        <taxon>Phaffomycetales</taxon>
        <taxon>Phaffomycetaceae</taxon>
        <taxon>Cyberlindnera</taxon>
    </lineage>
</organism>
<gene>
    <name evidence="1" type="ORF">BN1211_2104</name>
</gene>
<dbReference type="Proteomes" id="UP000038830">
    <property type="component" value="Unassembled WGS sequence"/>
</dbReference>
<accession>A0A0H5CBM8</accession>
<evidence type="ECO:0000313" key="2">
    <source>
        <dbReference type="Proteomes" id="UP000038830"/>
    </source>
</evidence>
<sequence length="83" mass="9381">MRKFPHHSTPLPLTPYVTMKKKKNSTIVVENEVVSEQDALKQSRDLSPSCFKQVDTTFHLNFDGNTLLNRRKMSGGFACGPKT</sequence>
<proteinExistence type="predicted"/>
<reference evidence="2" key="1">
    <citation type="journal article" date="2015" name="J. Biotechnol.">
        <title>The structure of the Cyberlindnera jadinii genome and its relation to Candida utilis analyzed by the occurrence of single nucleotide polymorphisms.</title>
        <authorList>
            <person name="Rupp O."/>
            <person name="Brinkrolf K."/>
            <person name="Buerth C."/>
            <person name="Kunigo M."/>
            <person name="Schneider J."/>
            <person name="Jaenicke S."/>
            <person name="Goesmann A."/>
            <person name="Puehler A."/>
            <person name="Jaeger K.-E."/>
            <person name="Ernst J.F."/>
        </authorList>
    </citation>
    <scope>NUCLEOTIDE SEQUENCE [LARGE SCALE GENOMIC DNA]</scope>
    <source>
        <strain evidence="2">ATCC 18201 / CBS 1600 / BCRC 20928 / JCM 3617 / NBRC 0987 / NRRL Y-1542</strain>
    </source>
</reference>
<dbReference type="EMBL" id="CDQK01000002">
    <property type="protein sequence ID" value="CEP21889.1"/>
    <property type="molecule type" value="Genomic_DNA"/>
</dbReference>
<protein>
    <submittedName>
        <fullName evidence="1">Uncharacterized protein</fullName>
    </submittedName>
</protein>
<evidence type="ECO:0000313" key="1">
    <source>
        <dbReference type="EMBL" id="CEP21889.1"/>
    </source>
</evidence>
<name>A0A0H5CBM8_CYBJN</name>